<dbReference type="Pfam" id="PF00538">
    <property type="entry name" value="Linker_histone"/>
    <property type="match status" value="1"/>
</dbReference>
<dbReference type="SUPFAM" id="SSF46785">
    <property type="entry name" value="Winged helix' DNA-binding domain"/>
    <property type="match status" value="1"/>
</dbReference>
<accession>A0AAJ0GEF9</accession>
<dbReference type="AlphaFoldDB" id="A0AAJ0GEF9"/>
<keyword evidence="6 7" id="KW-0539">Nucleus</keyword>
<dbReference type="GO" id="GO:0000786">
    <property type="term" value="C:nucleosome"/>
    <property type="evidence" value="ECO:0007669"/>
    <property type="project" value="InterPro"/>
</dbReference>
<evidence type="ECO:0000256" key="2">
    <source>
        <dbReference type="ARBA" id="ARBA00004286"/>
    </source>
</evidence>
<feature type="region of interest" description="Disordered" evidence="8">
    <location>
        <begin position="1"/>
        <end position="23"/>
    </location>
</feature>
<evidence type="ECO:0000256" key="5">
    <source>
        <dbReference type="ARBA" id="ARBA00023125"/>
    </source>
</evidence>
<dbReference type="InterPro" id="IPR005819">
    <property type="entry name" value="H1/H5"/>
</dbReference>
<dbReference type="GO" id="GO:0031492">
    <property type="term" value="F:nucleosomal DNA binding"/>
    <property type="evidence" value="ECO:0007669"/>
    <property type="project" value="TreeGrafter"/>
</dbReference>
<dbReference type="GO" id="GO:0045910">
    <property type="term" value="P:negative regulation of DNA recombination"/>
    <property type="evidence" value="ECO:0007669"/>
    <property type="project" value="TreeGrafter"/>
</dbReference>
<evidence type="ECO:0000256" key="6">
    <source>
        <dbReference type="ARBA" id="ARBA00023242"/>
    </source>
</evidence>
<dbReference type="InterPro" id="IPR005818">
    <property type="entry name" value="Histone_H1/H5_H15"/>
</dbReference>
<feature type="compositionally biased region" description="Low complexity" evidence="8">
    <location>
        <begin position="1"/>
        <end position="16"/>
    </location>
</feature>
<gene>
    <name evidence="10" type="ORF">LTR09_003178</name>
</gene>
<feature type="domain" description="H15" evidence="9">
    <location>
        <begin position="18"/>
        <end position="93"/>
    </location>
</feature>
<proteinExistence type="inferred from homology"/>
<dbReference type="GO" id="GO:0006334">
    <property type="term" value="P:nucleosome assembly"/>
    <property type="evidence" value="ECO:0007669"/>
    <property type="project" value="InterPro"/>
</dbReference>
<organism evidence="10 11">
    <name type="scientific">Extremus antarcticus</name>
    <dbReference type="NCBI Taxonomy" id="702011"/>
    <lineage>
        <taxon>Eukaryota</taxon>
        <taxon>Fungi</taxon>
        <taxon>Dikarya</taxon>
        <taxon>Ascomycota</taxon>
        <taxon>Pezizomycotina</taxon>
        <taxon>Dothideomycetes</taxon>
        <taxon>Dothideomycetidae</taxon>
        <taxon>Mycosphaerellales</taxon>
        <taxon>Extremaceae</taxon>
        <taxon>Extremus</taxon>
    </lineage>
</organism>
<dbReference type="SMART" id="SM00526">
    <property type="entry name" value="H15"/>
    <property type="match status" value="1"/>
</dbReference>
<dbReference type="PANTHER" id="PTHR11467">
    <property type="entry name" value="HISTONE H1"/>
    <property type="match status" value="1"/>
</dbReference>
<dbReference type="PANTHER" id="PTHR11467:SF36">
    <property type="entry name" value="HISTONE 24-RELATED"/>
    <property type="match status" value="1"/>
</dbReference>
<dbReference type="PRINTS" id="PR00624">
    <property type="entry name" value="HISTONEH5"/>
</dbReference>
<dbReference type="GO" id="GO:0005634">
    <property type="term" value="C:nucleus"/>
    <property type="evidence" value="ECO:0007669"/>
    <property type="project" value="UniProtKB-SubCell"/>
</dbReference>
<keyword evidence="5 7" id="KW-0238">DNA-binding</keyword>
<keyword evidence="11" id="KW-1185">Reference proteome</keyword>
<dbReference type="PROSITE" id="PS51504">
    <property type="entry name" value="H15"/>
    <property type="match status" value="1"/>
</dbReference>
<evidence type="ECO:0000256" key="3">
    <source>
        <dbReference type="ARBA" id="ARBA00020833"/>
    </source>
</evidence>
<evidence type="ECO:0000256" key="7">
    <source>
        <dbReference type="RuleBase" id="RU003894"/>
    </source>
</evidence>
<dbReference type="GO" id="GO:0030261">
    <property type="term" value="P:chromosome condensation"/>
    <property type="evidence" value="ECO:0007669"/>
    <property type="project" value="TreeGrafter"/>
</dbReference>
<evidence type="ECO:0000259" key="9">
    <source>
        <dbReference type="PROSITE" id="PS51504"/>
    </source>
</evidence>
<feature type="compositionally biased region" description="Low complexity" evidence="8">
    <location>
        <begin position="94"/>
        <end position="123"/>
    </location>
</feature>
<reference evidence="10" key="1">
    <citation type="submission" date="2023-04" db="EMBL/GenBank/DDBJ databases">
        <title>Black Yeasts Isolated from many extreme environments.</title>
        <authorList>
            <person name="Coleine C."/>
            <person name="Stajich J.E."/>
            <person name="Selbmann L."/>
        </authorList>
    </citation>
    <scope>NUCLEOTIDE SEQUENCE</scope>
    <source>
        <strain evidence="10">CCFEE 5312</strain>
    </source>
</reference>
<evidence type="ECO:0000313" key="10">
    <source>
        <dbReference type="EMBL" id="KAK3055944.1"/>
    </source>
</evidence>
<dbReference type="Gene3D" id="1.10.10.10">
    <property type="entry name" value="Winged helix-like DNA-binding domain superfamily/Winged helix DNA-binding domain"/>
    <property type="match status" value="1"/>
</dbReference>
<dbReference type="InterPro" id="IPR036390">
    <property type="entry name" value="WH_DNA-bd_sf"/>
</dbReference>
<feature type="compositionally biased region" description="Low complexity" evidence="8">
    <location>
        <begin position="131"/>
        <end position="152"/>
    </location>
</feature>
<comment type="similarity">
    <text evidence="7">Belongs to the histone H1/H5 family.</text>
</comment>
<dbReference type="GO" id="GO:0003690">
    <property type="term" value="F:double-stranded DNA binding"/>
    <property type="evidence" value="ECO:0007669"/>
    <property type="project" value="TreeGrafter"/>
</dbReference>
<dbReference type="CDD" id="cd00073">
    <property type="entry name" value="H15"/>
    <property type="match status" value="1"/>
</dbReference>
<name>A0AAJ0GEF9_9PEZI</name>
<dbReference type="InterPro" id="IPR036388">
    <property type="entry name" value="WH-like_DNA-bd_sf"/>
</dbReference>
<dbReference type="Proteomes" id="UP001271007">
    <property type="component" value="Unassembled WGS sequence"/>
</dbReference>
<comment type="caution">
    <text evidence="10">The sequence shown here is derived from an EMBL/GenBank/DDBJ whole genome shotgun (WGS) entry which is preliminary data.</text>
</comment>
<protein>
    <recommendedName>
        <fullName evidence="3">Histone H1</fullName>
    </recommendedName>
</protein>
<evidence type="ECO:0000256" key="1">
    <source>
        <dbReference type="ARBA" id="ARBA00004123"/>
    </source>
</evidence>
<feature type="region of interest" description="Disordered" evidence="8">
    <location>
        <begin position="73"/>
        <end position="217"/>
    </location>
</feature>
<dbReference type="GO" id="GO:0030527">
    <property type="term" value="F:structural constituent of chromatin"/>
    <property type="evidence" value="ECO:0007669"/>
    <property type="project" value="InterPro"/>
</dbReference>
<feature type="compositionally biased region" description="Basic residues" evidence="8">
    <location>
        <begin position="202"/>
        <end position="217"/>
    </location>
</feature>
<evidence type="ECO:0000256" key="8">
    <source>
        <dbReference type="SAM" id="MobiDB-lite"/>
    </source>
</evidence>
<evidence type="ECO:0000256" key="4">
    <source>
        <dbReference type="ARBA" id="ARBA00022454"/>
    </source>
</evidence>
<evidence type="ECO:0000313" key="11">
    <source>
        <dbReference type="Proteomes" id="UP001271007"/>
    </source>
</evidence>
<sequence length="217" mass="22280">MPPKKAAAATKKTGTASSHPPYQDMIKEAVINLKERNGSSRQAIKKYVQANNNLSGVTDAAFNTQLNRALQKGSETGVFARPKGTSGTVKLAGPKTTETAPVAKKAPAAKKAATTTKAAATKKAPAKKAATKTTAAKKAPAAKKVTATKSKANTSKVRKTPVAAPAVEDKPPVVLGKTKSGRVTKTKQPIAVAKKTAPAKKAAGRKAPAKKATPKKA</sequence>
<comment type="subcellular location">
    <subcellularLocation>
        <location evidence="2">Chromosome</location>
    </subcellularLocation>
    <subcellularLocation>
        <location evidence="1 7">Nucleus</location>
    </subcellularLocation>
</comment>
<dbReference type="EMBL" id="JAWDJX010000007">
    <property type="protein sequence ID" value="KAK3055944.1"/>
    <property type="molecule type" value="Genomic_DNA"/>
</dbReference>
<keyword evidence="4 7" id="KW-0158">Chromosome</keyword>